<protein>
    <submittedName>
        <fullName evidence="2">BTB/POZ domain-containing protein</fullName>
    </submittedName>
</protein>
<evidence type="ECO:0000256" key="1">
    <source>
        <dbReference type="ARBA" id="ARBA00004906"/>
    </source>
</evidence>
<dbReference type="PANTHER" id="PTHR35918">
    <property type="entry name" value="OS06G0674800 PROTEIN"/>
    <property type="match status" value="1"/>
</dbReference>
<dbReference type="InterPro" id="IPR000210">
    <property type="entry name" value="BTB/POZ_dom"/>
</dbReference>
<evidence type="ECO:0000313" key="2">
    <source>
        <dbReference type="EMBL" id="ONM54968.1"/>
    </source>
</evidence>
<dbReference type="PROSITE" id="PS50097">
    <property type="entry name" value="BTB"/>
    <property type="match status" value="1"/>
</dbReference>
<dbReference type="PANTHER" id="PTHR35918:SF1">
    <property type="entry name" value="BTB DOMAIN-CONTAINING PROTEIN"/>
    <property type="match status" value="1"/>
</dbReference>
<dbReference type="AlphaFoldDB" id="A0A1D6I4A1"/>
<proteinExistence type="predicted"/>
<name>A0A1D6I4A1_MAIZE</name>
<dbReference type="CDD" id="cd18186">
    <property type="entry name" value="BTB_POZ_ZBTB_KLHL-like"/>
    <property type="match status" value="1"/>
</dbReference>
<comment type="pathway">
    <text evidence="1">Protein modification; protein ubiquitination.</text>
</comment>
<gene>
    <name evidence="2" type="ORF">ZEAMMB73_Zm00001d020464</name>
</gene>
<reference evidence="2" key="1">
    <citation type="submission" date="2015-12" db="EMBL/GenBank/DDBJ databases">
        <title>Update maize B73 reference genome by single molecule sequencing technologies.</title>
        <authorList>
            <consortium name="Maize Genome Sequencing Project"/>
            <person name="Ware D."/>
        </authorList>
    </citation>
    <scope>NUCLEOTIDE SEQUENCE [LARGE SCALE GENOMIC DNA]</scope>
    <source>
        <tissue evidence="2">Seedling</tissue>
    </source>
</reference>
<dbReference type="ExpressionAtlas" id="A0A1D6I4A1">
    <property type="expression patterns" value="baseline and differential"/>
</dbReference>
<organism evidence="2">
    <name type="scientific">Zea mays</name>
    <name type="common">Maize</name>
    <dbReference type="NCBI Taxonomy" id="4577"/>
    <lineage>
        <taxon>Eukaryota</taxon>
        <taxon>Viridiplantae</taxon>
        <taxon>Streptophyta</taxon>
        <taxon>Embryophyta</taxon>
        <taxon>Tracheophyta</taxon>
        <taxon>Spermatophyta</taxon>
        <taxon>Magnoliopsida</taxon>
        <taxon>Liliopsida</taxon>
        <taxon>Poales</taxon>
        <taxon>Poaceae</taxon>
        <taxon>PACMAD clade</taxon>
        <taxon>Panicoideae</taxon>
        <taxon>Andropogonodae</taxon>
        <taxon>Andropogoneae</taxon>
        <taxon>Tripsacinae</taxon>
        <taxon>Zea</taxon>
    </lineage>
</organism>
<dbReference type="EMBL" id="CM007650">
    <property type="protein sequence ID" value="ONM54968.1"/>
    <property type="molecule type" value="Genomic_DNA"/>
</dbReference>
<dbReference type="InterPro" id="IPR011333">
    <property type="entry name" value="SKP1/BTB/POZ_sf"/>
</dbReference>
<accession>A0A1D6I4A1</accession>
<dbReference type="InterPro" id="IPR044953">
    <property type="entry name" value="At1g04390-like"/>
</dbReference>
<dbReference type="InParanoid" id="A0A1D6I4A1"/>
<sequence>MTSPAIHRMPPTTTPAIRARALSIRKFHAHAVQMEEGKHEEAIEVNNPRGVTLRNVLLLKNVISLNPDAKEVSQQRLLSLVAERPIPTFLDRDRYNEGLVGVLKQALCQNKIPGPKSYIAHILNGESLSAHAAILSARCPKLLPSKKPFVRDGSVTYEWGRRSCYHVRMSDHVDSHALKKILEYAYTGLVTVDDAIVKPVKHLQSIAI</sequence>
<dbReference type="Gene3D" id="3.30.710.10">
    <property type="entry name" value="Potassium Channel Kv1.1, Chain A"/>
    <property type="match status" value="1"/>
</dbReference>
<dbReference type="STRING" id="4577.A0A1D6I4A1"/>